<dbReference type="EMBL" id="LK022848">
    <property type="protein sequence ID" value="CDR10401.1"/>
    <property type="molecule type" value="Genomic_DNA"/>
</dbReference>
<dbReference type="HOGENOM" id="CLU_092429_1_0_11"/>
<dbReference type="GeneID" id="32464747"/>
<reference evidence="2" key="1">
    <citation type="submission" date="2014-05" db="EMBL/GenBank/DDBJ databases">
        <authorList>
            <person name="Horn Fabian"/>
        </authorList>
    </citation>
    <scope>NUCLEOTIDE SEQUENCE</scope>
</reference>
<dbReference type="Proteomes" id="UP000756710">
    <property type="component" value="Unassembled WGS sequence"/>
</dbReference>
<name>A0A060ZX18_9ACTN</name>
<keyword evidence="4" id="KW-1185">Reference proteome</keyword>
<feature type="region of interest" description="Disordered" evidence="1">
    <location>
        <begin position="102"/>
        <end position="146"/>
    </location>
</feature>
<dbReference type="AlphaFoldDB" id="A0A060ZX18"/>
<gene>
    <name evidence="3" type="ORF">J2Z30_000611</name>
    <name evidence="2" type="ORF">SIRAN6931</name>
</gene>
<proteinExistence type="predicted"/>
<evidence type="ECO:0000313" key="3">
    <source>
        <dbReference type="EMBL" id="MBP2059615.1"/>
    </source>
</evidence>
<reference evidence="3 4" key="2">
    <citation type="submission" date="2021-03" db="EMBL/GenBank/DDBJ databases">
        <title>Genomic Encyclopedia of Type Strains, Phase IV (KMG-IV): sequencing the most valuable type-strain genomes for metagenomic binning, comparative biology and taxonomic classification.</title>
        <authorList>
            <person name="Goeker M."/>
        </authorList>
    </citation>
    <scope>NUCLEOTIDE SEQUENCE [LARGE SCALE GENOMIC DNA]</scope>
    <source>
        <strain evidence="3 4">DSM 41954</strain>
    </source>
</reference>
<accession>A0A060ZX18</accession>
<evidence type="ECO:0000256" key="1">
    <source>
        <dbReference type="SAM" id="MobiDB-lite"/>
    </source>
</evidence>
<protein>
    <submittedName>
        <fullName evidence="2">Uncharacterized protein</fullName>
    </submittedName>
</protein>
<dbReference type="EMBL" id="JAGGLR010000001">
    <property type="protein sequence ID" value="MBP2059615.1"/>
    <property type="molecule type" value="Genomic_DNA"/>
</dbReference>
<sequence>MSDDNPAARATPPRWMPIGQEPELCSAGEWWDAVRAVEAMGRRAIEILNEGDEPVGPVILDHGGPEPRLYFLVPVGTAVRWEEPGTVALGQKCHVVVPSAESRTPPGMHWHVFPQGPRSLTRPDALRRALSQARRERQGPAEEAAS</sequence>
<evidence type="ECO:0000313" key="2">
    <source>
        <dbReference type="EMBL" id="CDR10401.1"/>
    </source>
</evidence>
<organism evidence="2">
    <name type="scientific">Streptomyces iranensis</name>
    <dbReference type="NCBI Taxonomy" id="576784"/>
    <lineage>
        <taxon>Bacteria</taxon>
        <taxon>Bacillati</taxon>
        <taxon>Actinomycetota</taxon>
        <taxon>Actinomycetes</taxon>
        <taxon>Kitasatosporales</taxon>
        <taxon>Streptomycetaceae</taxon>
        <taxon>Streptomyces</taxon>
        <taxon>Streptomyces violaceusniger group</taxon>
    </lineage>
</organism>
<evidence type="ECO:0000313" key="4">
    <source>
        <dbReference type="Proteomes" id="UP000756710"/>
    </source>
</evidence>
<dbReference type="RefSeq" id="WP_044576267.1">
    <property type="nucleotide sequence ID" value="NZ_BAABDR010000060.1"/>
</dbReference>